<feature type="active site" description="Charge relay system" evidence="5">
    <location>
        <position position="359"/>
    </location>
</feature>
<keyword evidence="2 5" id="KW-0645">Protease</keyword>
<dbReference type="InterPro" id="IPR050131">
    <property type="entry name" value="Peptidase_S8_subtilisin-like"/>
</dbReference>
<dbReference type="AlphaFoldDB" id="A0A0R2RI26"/>
<evidence type="ECO:0000256" key="3">
    <source>
        <dbReference type="ARBA" id="ARBA00022801"/>
    </source>
</evidence>
<evidence type="ECO:0000313" key="9">
    <source>
        <dbReference type="Proteomes" id="UP000051269"/>
    </source>
</evidence>
<dbReference type="GO" id="GO:0006508">
    <property type="term" value="P:proteolysis"/>
    <property type="evidence" value="ECO:0007669"/>
    <property type="project" value="UniProtKB-KW"/>
</dbReference>
<dbReference type="Pfam" id="PF00082">
    <property type="entry name" value="Peptidase_S8"/>
    <property type="match status" value="1"/>
</dbReference>
<feature type="active site" description="Charge relay system" evidence="5">
    <location>
        <position position="190"/>
    </location>
</feature>
<protein>
    <recommendedName>
        <fullName evidence="7">Peptidase S8/S53 domain-containing protein</fullName>
    </recommendedName>
</protein>
<feature type="region of interest" description="Disordered" evidence="6">
    <location>
        <begin position="47"/>
        <end position="82"/>
    </location>
</feature>
<feature type="active site" description="Charge relay system" evidence="5">
    <location>
        <position position="206"/>
    </location>
</feature>
<dbReference type="PROSITE" id="PS51892">
    <property type="entry name" value="SUBTILASE"/>
    <property type="match status" value="1"/>
</dbReference>
<dbReference type="PRINTS" id="PR00723">
    <property type="entry name" value="SUBTILISIN"/>
</dbReference>
<evidence type="ECO:0000256" key="2">
    <source>
        <dbReference type="ARBA" id="ARBA00022670"/>
    </source>
</evidence>
<keyword evidence="3 5" id="KW-0378">Hydrolase</keyword>
<evidence type="ECO:0000259" key="7">
    <source>
        <dbReference type="Pfam" id="PF00082"/>
    </source>
</evidence>
<evidence type="ECO:0000313" key="8">
    <source>
        <dbReference type="EMBL" id="KRO62296.1"/>
    </source>
</evidence>
<sequence>MTYLRYGLWGLALLFGLWWAMDRGEMDGNKMKQEEPVARPISKAKLEGAMGQEEGKDSRMGGSGKAKEGFDGSMETGSGDEIPGQKILRFKNRAAYERFLKGAPAGMVLGQIDGLRAVQVKDGEWLKSMANASEMEVGKNYYVAVPELPAEVKAMGDAFYRGVGRDAVKLMGGEGVTSDWGKGVTVALMDTSLSPKSVDLGSEEGHGIAMASLITGGGLAQGAAPGATILEYAVLDGVGRGDSFTLAKAIYAAVDQGAKVINMSLGSTGDSSVVRDAVAYALSKDVALVAATGNEAINRVAYPAAYDGVVAVGSVDGDPVNAQHLYFSNRGAAVDVVAPGFAVVANWPGGKMVEVSGTSGSTALVSGAIAAILSKERNLTGKQAAELLIRYANDTGFAGVDDETGRGVVNLQRVFERNQRGITDLAIAGVKLDPAGKVTVAVQNRGTETVNSPTIEITVNGATRKFYPGSLAPNQSMAESVQFDAARAKQEGSVFVGANVEVPRGSDTRNRNDMWTGGFTISK</sequence>
<comment type="caution">
    <text evidence="8">The sequence shown here is derived from an EMBL/GenBank/DDBJ whole genome shotgun (WGS) entry which is preliminary data.</text>
</comment>
<evidence type="ECO:0000256" key="1">
    <source>
        <dbReference type="ARBA" id="ARBA00011073"/>
    </source>
</evidence>
<dbReference type="InterPro" id="IPR015500">
    <property type="entry name" value="Peptidase_S8_subtilisin-rel"/>
</dbReference>
<evidence type="ECO:0000256" key="4">
    <source>
        <dbReference type="ARBA" id="ARBA00022825"/>
    </source>
</evidence>
<reference evidence="8 9" key="1">
    <citation type="submission" date="2015-10" db="EMBL/GenBank/DDBJ databases">
        <title>Metagenome-Assembled Genomes uncover a global brackish microbiome.</title>
        <authorList>
            <person name="Hugerth L.W."/>
            <person name="Larsson J."/>
            <person name="Alneberg J."/>
            <person name="Lindh M.V."/>
            <person name="Legrand C."/>
            <person name="Pinhassi J."/>
            <person name="Andersson A.F."/>
        </authorList>
    </citation>
    <scope>NUCLEOTIDE SEQUENCE [LARGE SCALE GENOMIC DNA]</scope>
    <source>
        <strain evidence="8">BACL18 MAG-120507-bin52</strain>
    </source>
</reference>
<dbReference type="Gene3D" id="3.40.50.200">
    <property type="entry name" value="Peptidase S8/S53 domain"/>
    <property type="match status" value="1"/>
</dbReference>
<evidence type="ECO:0000256" key="6">
    <source>
        <dbReference type="SAM" id="MobiDB-lite"/>
    </source>
</evidence>
<dbReference type="PANTHER" id="PTHR43806">
    <property type="entry name" value="PEPTIDASE S8"/>
    <property type="match status" value="1"/>
</dbReference>
<comment type="similarity">
    <text evidence="1 5">Belongs to the peptidase S8 family.</text>
</comment>
<dbReference type="GO" id="GO:0004252">
    <property type="term" value="F:serine-type endopeptidase activity"/>
    <property type="evidence" value="ECO:0007669"/>
    <property type="project" value="UniProtKB-UniRule"/>
</dbReference>
<dbReference type="SUPFAM" id="SSF52743">
    <property type="entry name" value="Subtilisin-like"/>
    <property type="match status" value="1"/>
</dbReference>
<evidence type="ECO:0000256" key="5">
    <source>
        <dbReference type="PROSITE-ProRule" id="PRU01240"/>
    </source>
</evidence>
<accession>A0A0R2RI26</accession>
<proteinExistence type="inferred from homology"/>
<organism evidence="8 9">
    <name type="scientific">Verrucomicrobia subdivision 6 bacterium BACL9 MAG-120507-bin52</name>
    <dbReference type="NCBI Taxonomy" id="1655590"/>
    <lineage>
        <taxon>Bacteria</taxon>
        <taxon>Pseudomonadati</taxon>
        <taxon>Verrucomicrobiota</taxon>
        <taxon>Verrucomicrobiia</taxon>
        <taxon>Verrucomicrobiales</taxon>
        <taxon>Verrucomicrobia subdivision 6</taxon>
    </lineage>
</organism>
<dbReference type="EMBL" id="LIBO01000100">
    <property type="protein sequence ID" value="KRO62296.1"/>
    <property type="molecule type" value="Genomic_DNA"/>
</dbReference>
<keyword evidence="4 5" id="KW-0720">Serine protease</keyword>
<dbReference type="InterPro" id="IPR000209">
    <property type="entry name" value="Peptidase_S8/S53_dom"/>
</dbReference>
<feature type="compositionally biased region" description="Basic and acidic residues" evidence="6">
    <location>
        <begin position="53"/>
        <end position="70"/>
    </location>
</feature>
<feature type="domain" description="Peptidase S8/S53" evidence="7">
    <location>
        <begin position="201"/>
        <end position="407"/>
    </location>
</feature>
<dbReference type="PANTHER" id="PTHR43806:SF11">
    <property type="entry name" value="CEREVISIN-RELATED"/>
    <property type="match status" value="1"/>
</dbReference>
<name>A0A0R2RI26_9BACT</name>
<gene>
    <name evidence="8" type="ORF">ABR82_00955</name>
</gene>
<dbReference type="Proteomes" id="UP000051269">
    <property type="component" value="Unassembled WGS sequence"/>
</dbReference>
<dbReference type="InterPro" id="IPR036852">
    <property type="entry name" value="Peptidase_S8/S53_dom_sf"/>
</dbReference>